<dbReference type="RefSeq" id="WP_178734344.1">
    <property type="nucleotide sequence ID" value="NZ_JABUOH010000053.1"/>
</dbReference>
<feature type="transmembrane region" description="Helical" evidence="7">
    <location>
        <begin position="90"/>
        <end position="112"/>
    </location>
</feature>
<evidence type="ECO:0000256" key="7">
    <source>
        <dbReference type="RuleBase" id="RU363032"/>
    </source>
</evidence>
<dbReference type="CDD" id="cd06261">
    <property type="entry name" value="TM_PBP2"/>
    <property type="match status" value="1"/>
</dbReference>
<dbReference type="Gene3D" id="1.10.3720.10">
    <property type="entry name" value="MetI-like"/>
    <property type="match status" value="1"/>
</dbReference>
<dbReference type="EMBL" id="JABUOH010000053">
    <property type="protein sequence ID" value="NWN45959.1"/>
    <property type="molecule type" value="Genomic_DNA"/>
</dbReference>
<evidence type="ECO:0000256" key="4">
    <source>
        <dbReference type="ARBA" id="ARBA00022692"/>
    </source>
</evidence>
<dbReference type="PROSITE" id="PS50928">
    <property type="entry name" value="ABC_TM1"/>
    <property type="match status" value="1"/>
</dbReference>
<evidence type="ECO:0000313" key="9">
    <source>
        <dbReference type="EMBL" id="NWN45959.1"/>
    </source>
</evidence>
<accession>A0A851HKK6</accession>
<feature type="transmembrane region" description="Helical" evidence="7">
    <location>
        <begin position="119"/>
        <end position="143"/>
    </location>
</feature>
<feature type="transmembrane region" description="Helical" evidence="7">
    <location>
        <begin position="250"/>
        <end position="273"/>
    </location>
</feature>
<protein>
    <submittedName>
        <fullName evidence="9">ABC transporter permease</fullName>
    </submittedName>
</protein>
<evidence type="ECO:0000256" key="2">
    <source>
        <dbReference type="ARBA" id="ARBA00022448"/>
    </source>
</evidence>
<dbReference type="PANTHER" id="PTHR43386:SF1">
    <property type="entry name" value="D,D-DIPEPTIDE TRANSPORT SYSTEM PERMEASE PROTEIN DDPC-RELATED"/>
    <property type="match status" value="1"/>
</dbReference>
<feature type="domain" description="ABC transmembrane type-1" evidence="8">
    <location>
        <begin position="84"/>
        <end position="273"/>
    </location>
</feature>
<dbReference type="Proteomes" id="UP000568109">
    <property type="component" value="Unassembled WGS sequence"/>
</dbReference>
<evidence type="ECO:0000259" key="8">
    <source>
        <dbReference type="PROSITE" id="PS50928"/>
    </source>
</evidence>
<proteinExistence type="inferred from homology"/>
<gene>
    <name evidence="9" type="ORF">HR065_02595</name>
</gene>
<organism evidence="9 10">
    <name type="scientific">Candidatus Phytoplasma pruni</name>
    <dbReference type="NCBI Taxonomy" id="479893"/>
    <lineage>
        <taxon>Bacteria</taxon>
        <taxon>Bacillati</taxon>
        <taxon>Mycoplasmatota</taxon>
        <taxon>Mollicutes</taxon>
        <taxon>Acholeplasmatales</taxon>
        <taxon>Acholeplasmataceae</taxon>
        <taxon>Candidatus Phytoplasma</taxon>
        <taxon>16SrIII (X-disease group)</taxon>
    </lineage>
</organism>
<reference evidence="9 10" key="1">
    <citation type="submission" date="2020-06" db="EMBL/GenBank/DDBJ databases">
        <title>Draft genome sequence of Candidatus Phytoplasma pruni (X-disease group, subgroup 16SrIII-B) strain ChTDIII from Argentina.</title>
        <authorList>
            <person name="Fernandez F.D."/>
            <person name="Zuebert C."/>
            <person name="Huettel B."/>
            <person name="Kube M."/>
            <person name="Conci L.R."/>
        </authorList>
    </citation>
    <scope>NUCLEOTIDE SEQUENCE [LARGE SCALE GENOMIC DNA]</scope>
    <source>
        <strain evidence="9 10">ChTDIII</strain>
    </source>
</reference>
<evidence type="ECO:0000256" key="1">
    <source>
        <dbReference type="ARBA" id="ARBA00004651"/>
    </source>
</evidence>
<evidence type="ECO:0000256" key="5">
    <source>
        <dbReference type="ARBA" id="ARBA00022989"/>
    </source>
</evidence>
<name>A0A851HKK6_9MOLU</name>
<keyword evidence="3" id="KW-1003">Cell membrane</keyword>
<dbReference type="PANTHER" id="PTHR43386">
    <property type="entry name" value="OLIGOPEPTIDE TRANSPORT SYSTEM PERMEASE PROTEIN APPC"/>
    <property type="match status" value="1"/>
</dbReference>
<comment type="similarity">
    <text evidence="7">Belongs to the binding-protein-dependent transport system permease family.</text>
</comment>
<dbReference type="InterPro" id="IPR050366">
    <property type="entry name" value="BP-dependent_transpt_permease"/>
</dbReference>
<evidence type="ECO:0000256" key="3">
    <source>
        <dbReference type="ARBA" id="ARBA00022475"/>
    </source>
</evidence>
<keyword evidence="6 7" id="KW-0472">Membrane</keyword>
<evidence type="ECO:0000313" key="10">
    <source>
        <dbReference type="Proteomes" id="UP000568109"/>
    </source>
</evidence>
<comment type="subcellular location">
    <subcellularLocation>
        <location evidence="1 7">Cell membrane</location>
        <topology evidence="1 7">Multi-pass membrane protein</topology>
    </subcellularLocation>
</comment>
<keyword evidence="5 7" id="KW-1133">Transmembrane helix</keyword>
<dbReference type="SUPFAM" id="SSF161098">
    <property type="entry name" value="MetI-like"/>
    <property type="match status" value="1"/>
</dbReference>
<dbReference type="InterPro" id="IPR035906">
    <property type="entry name" value="MetI-like_sf"/>
</dbReference>
<keyword evidence="4 7" id="KW-0812">Transmembrane</keyword>
<feature type="transmembrane region" description="Helical" evidence="7">
    <location>
        <begin position="204"/>
        <end position="230"/>
    </location>
</feature>
<sequence>MLKIKKIPQAIHKTFKTIKSNKKILIGSLFLTLLIVFSFVMPFFSFIKNPNVSPYKRLQGISWTHWMGTDSTGRDLFSRVIYGAKISLQIAFYSVLISSIIGSFLGIMAGYFRGFFDTVINFVCDILVVFPDFILAIVIMFFLNKSMTSLVIVLSISRIPSFIRVMRANTMKIKQKDFIKTSKALGASDIKIIFRHVLPHLTSFFIIQITLSMSSAILTASGLGFIGLGLDPQIPEWGSILSSSKNDMRWYFHLFLGPFIVIVLTCLSFNLIGSGLMEHFDPKNEQQE</sequence>
<dbReference type="GO" id="GO:0005886">
    <property type="term" value="C:plasma membrane"/>
    <property type="evidence" value="ECO:0007669"/>
    <property type="project" value="UniProtKB-SubCell"/>
</dbReference>
<dbReference type="InterPro" id="IPR000515">
    <property type="entry name" value="MetI-like"/>
</dbReference>
<keyword evidence="10" id="KW-1185">Reference proteome</keyword>
<keyword evidence="2 7" id="KW-0813">Transport</keyword>
<dbReference type="GO" id="GO:0055085">
    <property type="term" value="P:transmembrane transport"/>
    <property type="evidence" value="ECO:0007669"/>
    <property type="project" value="InterPro"/>
</dbReference>
<dbReference type="Pfam" id="PF00528">
    <property type="entry name" value="BPD_transp_1"/>
    <property type="match status" value="1"/>
</dbReference>
<dbReference type="AlphaFoldDB" id="A0A851HKK6"/>
<feature type="transmembrane region" description="Helical" evidence="7">
    <location>
        <begin position="24"/>
        <end position="47"/>
    </location>
</feature>
<comment type="caution">
    <text evidence="9">The sequence shown here is derived from an EMBL/GenBank/DDBJ whole genome shotgun (WGS) entry which is preliminary data.</text>
</comment>
<evidence type="ECO:0000256" key="6">
    <source>
        <dbReference type="ARBA" id="ARBA00023136"/>
    </source>
</evidence>